<dbReference type="Pfam" id="PF12836">
    <property type="entry name" value="HHH_3"/>
    <property type="match status" value="3"/>
</dbReference>
<dbReference type="OrthoDB" id="981124at2"/>
<reference evidence="1 2" key="1">
    <citation type="submission" date="2019-01" db="EMBL/GenBank/DDBJ databases">
        <title>Lacibacter sp. strain TTM-7.</title>
        <authorList>
            <person name="Chen W.-M."/>
        </authorList>
    </citation>
    <scope>NUCLEOTIDE SEQUENCE [LARGE SCALE GENOMIC DNA]</scope>
    <source>
        <strain evidence="1 2">TTM-7</strain>
    </source>
</reference>
<accession>A0A4Q1CFA0</accession>
<dbReference type="PANTHER" id="PTHR21180">
    <property type="entry name" value="ENDONUCLEASE/EXONUCLEASE/PHOSPHATASE FAMILY DOMAIN-CONTAINING PROTEIN 1"/>
    <property type="match status" value="1"/>
</dbReference>
<dbReference type="InterPro" id="IPR010994">
    <property type="entry name" value="RuvA_2-like"/>
</dbReference>
<comment type="caution">
    <text evidence="1">The sequence shown here is derived from an EMBL/GenBank/DDBJ whole genome shotgun (WGS) entry which is preliminary data.</text>
</comment>
<sequence>MQFSRPHWIKEYFSFTKKERNATLLLAAAALLFSLLPSLFPFLVKDEIELTIDTAVQHKLAALQTIPADKSNADAGLYQPKESQFEKYRRQKNNAELFFFDPNKATAEEWKRLGVREKTIATILKYRSKGGRFYKPEDLKKIYGLRPDDVERLIPFVTLETTGKPENVFDNSTAANSSTTERKEFSKAVVEINSSDTADWKQLRGIGSGYAKRIVNFRNKLGGFISVEQVAETYGLPDSVFQQIKPQLKNNSAKVRKISINYSTVEELKAHPYIGFSVASAIVQYRKEHGNFSSVSDLQKIGAIDDKLYQKISPYLSAE</sequence>
<dbReference type="RefSeq" id="WP_129132322.1">
    <property type="nucleotide sequence ID" value="NZ_SDHW01000006.1"/>
</dbReference>
<dbReference type="InterPro" id="IPR051675">
    <property type="entry name" value="Endo/Exo/Phosphatase_dom_1"/>
</dbReference>
<gene>
    <name evidence="1" type="ORF">ESA94_17970</name>
</gene>
<keyword evidence="2" id="KW-1185">Reference proteome</keyword>
<dbReference type="EMBL" id="SDHW01000006">
    <property type="protein sequence ID" value="RXK58521.1"/>
    <property type="molecule type" value="Genomic_DNA"/>
</dbReference>
<dbReference type="Gene3D" id="1.10.150.280">
    <property type="entry name" value="AF1531-like domain"/>
    <property type="match status" value="2"/>
</dbReference>
<organism evidence="1 2">
    <name type="scientific">Lacibacter luteus</name>
    <dbReference type="NCBI Taxonomy" id="2508719"/>
    <lineage>
        <taxon>Bacteria</taxon>
        <taxon>Pseudomonadati</taxon>
        <taxon>Bacteroidota</taxon>
        <taxon>Chitinophagia</taxon>
        <taxon>Chitinophagales</taxon>
        <taxon>Chitinophagaceae</taxon>
        <taxon>Lacibacter</taxon>
    </lineage>
</organism>
<dbReference type="Gene3D" id="1.10.150.320">
    <property type="entry name" value="Photosystem II 12 kDa extrinsic protein"/>
    <property type="match status" value="1"/>
</dbReference>
<evidence type="ECO:0000313" key="2">
    <source>
        <dbReference type="Proteomes" id="UP000290204"/>
    </source>
</evidence>
<proteinExistence type="predicted"/>
<evidence type="ECO:0000313" key="1">
    <source>
        <dbReference type="EMBL" id="RXK58521.1"/>
    </source>
</evidence>
<name>A0A4Q1CFA0_9BACT</name>
<dbReference type="SUPFAM" id="SSF47781">
    <property type="entry name" value="RuvA domain 2-like"/>
    <property type="match status" value="3"/>
</dbReference>
<dbReference type="AlphaFoldDB" id="A0A4Q1CFA0"/>
<dbReference type="Proteomes" id="UP000290204">
    <property type="component" value="Unassembled WGS sequence"/>
</dbReference>
<protein>
    <submittedName>
        <fullName evidence="1">Helix-hairpin-helix domain-containing protein</fullName>
    </submittedName>
</protein>
<dbReference type="PANTHER" id="PTHR21180:SF32">
    <property type="entry name" value="ENDONUCLEASE_EXONUCLEASE_PHOSPHATASE FAMILY DOMAIN-CONTAINING PROTEIN 1"/>
    <property type="match status" value="1"/>
</dbReference>